<protein>
    <recommendedName>
        <fullName evidence="6">Neuroblast differentiation-associated protein AHNAK</fullName>
    </recommendedName>
</protein>
<evidence type="ECO:0008006" key="6">
    <source>
        <dbReference type="Google" id="ProtNLM"/>
    </source>
</evidence>
<dbReference type="PANTHER" id="PTHR23348">
    <property type="entry name" value="PERIAXIN/AHNAK"/>
    <property type="match status" value="1"/>
</dbReference>
<dbReference type="AlphaFoldDB" id="A0AA88LID6"/>
<feature type="region of interest" description="Disordered" evidence="3">
    <location>
        <begin position="370"/>
        <end position="391"/>
    </location>
</feature>
<evidence type="ECO:0000313" key="4">
    <source>
        <dbReference type="EMBL" id="KAK2817484.1"/>
    </source>
</evidence>
<evidence type="ECO:0000256" key="3">
    <source>
        <dbReference type="SAM" id="MobiDB-lite"/>
    </source>
</evidence>
<dbReference type="GO" id="GO:0005634">
    <property type="term" value="C:nucleus"/>
    <property type="evidence" value="ECO:0007669"/>
    <property type="project" value="UniProtKB-SubCell"/>
</dbReference>
<comment type="caution">
    <text evidence="4">The sequence shown here is derived from an EMBL/GenBank/DDBJ whole genome shotgun (WGS) entry which is preliminary data.</text>
</comment>
<feature type="region of interest" description="Disordered" evidence="3">
    <location>
        <begin position="138"/>
        <end position="164"/>
    </location>
</feature>
<dbReference type="InterPro" id="IPR052082">
    <property type="entry name" value="Myelin_sheath_structural"/>
</dbReference>
<keyword evidence="5" id="KW-1185">Reference proteome</keyword>
<feature type="region of interest" description="Disordered" evidence="3">
    <location>
        <begin position="589"/>
        <end position="615"/>
    </location>
</feature>
<proteinExistence type="predicted"/>
<feature type="region of interest" description="Disordered" evidence="3">
    <location>
        <begin position="715"/>
        <end position="735"/>
    </location>
</feature>
<evidence type="ECO:0000313" key="5">
    <source>
        <dbReference type="Proteomes" id="UP001187415"/>
    </source>
</evidence>
<reference evidence="4" key="1">
    <citation type="submission" date="2023-07" db="EMBL/GenBank/DDBJ databases">
        <title>Chromosome-level Genome Assembly of Striped Snakehead (Channa striata).</title>
        <authorList>
            <person name="Liu H."/>
        </authorList>
    </citation>
    <scope>NUCLEOTIDE SEQUENCE</scope>
    <source>
        <strain evidence="4">Gz</strain>
        <tissue evidence="4">Muscle</tissue>
    </source>
</reference>
<feature type="compositionally biased region" description="Basic and acidic residues" evidence="3">
    <location>
        <begin position="290"/>
        <end position="303"/>
    </location>
</feature>
<dbReference type="GO" id="GO:0043484">
    <property type="term" value="P:regulation of RNA splicing"/>
    <property type="evidence" value="ECO:0007669"/>
    <property type="project" value="TreeGrafter"/>
</dbReference>
<dbReference type="PANTHER" id="PTHR23348:SF16">
    <property type="entry name" value="LEUCINE RICH REPEAT FAMILY PROTEIN"/>
    <property type="match status" value="1"/>
</dbReference>
<feature type="compositionally biased region" description="Basic and acidic residues" evidence="3">
    <location>
        <begin position="147"/>
        <end position="158"/>
    </location>
</feature>
<feature type="region of interest" description="Disordered" evidence="3">
    <location>
        <begin position="194"/>
        <end position="261"/>
    </location>
</feature>
<dbReference type="Proteomes" id="UP001187415">
    <property type="component" value="Unassembled WGS sequence"/>
</dbReference>
<comment type="subcellular location">
    <subcellularLocation>
        <location evidence="1">Nucleus</location>
    </subcellularLocation>
</comment>
<dbReference type="EMBL" id="JAUPFM010000021">
    <property type="protein sequence ID" value="KAK2817484.1"/>
    <property type="molecule type" value="Genomic_DNA"/>
</dbReference>
<dbReference type="GO" id="GO:0005737">
    <property type="term" value="C:cytoplasm"/>
    <property type="evidence" value="ECO:0007669"/>
    <property type="project" value="TreeGrafter"/>
</dbReference>
<evidence type="ECO:0000256" key="2">
    <source>
        <dbReference type="ARBA" id="ARBA00023242"/>
    </source>
</evidence>
<sequence length="819" mass="88552">MLSHRRGRSLSEALTLEQLEEGGLVISSINNSSSVNQELREGDEVLGATINFDKLSKDEVLNVLKLMEPYDDKVQVLTRNNLSKSLENLDVKSAKTPETMLKDSYSKLYTAKIKRFMRGGLVGNDGGDLNSMGPALPYVQGSSKGSQKHDTELPRRGVDFGILKTRTQNTKINADSESDDSWFSATADGSNLNLPPLGLGRGGTSVGGAQAPELDGPSGKLSLKYSKKLKNPDLNLDDPSNLAESPKYRLSGQSPDFDLELPGANVSKPDLRGLDINMPSGKMNVPLKKPKIDLKSPDLEGKTPDISVKTPKSGGSKSPTGKYQAPKFTMPSFELPEIQVPGFNGDLEEPNFGLTGPQVKVLDGTSPKVPDLDVNTDLNSPNLKAPKIKGGVNMPDVNIGSPSAKMKMPKFKQPKVNIPNIKGADFEGNLDGPDIDISSPNVKLKGAKPGFEMPNGDFSSSKFKKPHLKIPDVGFSGPKLDGPNLKSPDFNGKLPKGPNLNMNSDLKASDLILKAPKMKGGITASERDFNVPDAKLQMPNVEMPKGPNVDLDGDLQGTDLNIPNWDINGPDGKLKMPGLKAQDFSLSRPKAKKPDMNLSGGKMKSPGMPDLDIDDPSLKFKGPSYKNRRSDMTGVNVKAPELNADGDVRLRYPDTKSARAKGRSSFPVVGADLGDIDFTHPDLNIDDFTGKDHVLRARGSTDLQLLKNLEQVTSPSGVIKNPRRSRTGNVDVSPQHQGTVQSAANARLPHFSQESGIRVPDSSDEYLVTVFPTQAQNRKMPNRKYNTLGGLEFNSGNMDLEVPDEKDLKGSTFFFSNLV</sequence>
<organism evidence="4 5">
    <name type="scientific">Channa striata</name>
    <name type="common">Snakehead murrel</name>
    <name type="synonym">Ophicephalus striatus</name>
    <dbReference type="NCBI Taxonomy" id="64152"/>
    <lineage>
        <taxon>Eukaryota</taxon>
        <taxon>Metazoa</taxon>
        <taxon>Chordata</taxon>
        <taxon>Craniata</taxon>
        <taxon>Vertebrata</taxon>
        <taxon>Euteleostomi</taxon>
        <taxon>Actinopterygii</taxon>
        <taxon>Neopterygii</taxon>
        <taxon>Teleostei</taxon>
        <taxon>Neoteleostei</taxon>
        <taxon>Acanthomorphata</taxon>
        <taxon>Anabantaria</taxon>
        <taxon>Anabantiformes</taxon>
        <taxon>Channoidei</taxon>
        <taxon>Channidae</taxon>
        <taxon>Channa</taxon>
    </lineage>
</organism>
<evidence type="ECO:0000256" key="1">
    <source>
        <dbReference type="ARBA" id="ARBA00004123"/>
    </source>
</evidence>
<gene>
    <name evidence="4" type="ORF">Q5P01_025675</name>
</gene>
<name>A0AA88LID6_CHASR</name>
<accession>A0AA88LID6</accession>
<keyword evidence="2" id="KW-0539">Nucleus</keyword>
<feature type="region of interest" description="Disordered" evidence="3">
    <location>
        <begin position="278"/>
        <end position="323"/>
    </location>
</feature>